<dbReference type="InterPro" id="IPR006140">
    <property type="entry name" value="D-isomer_DH_NAD-bd"/>
</dbReference>
<evidence type="ECO:0000256" key="1">
    <source>
        <dbReference type="ARBA" id="ARBA00005854"/>
    </source>
</evidence>
<evidence type="ECO:0000256" key="4">
    <source>
        <dbReference type="ARBA" id="ARBA00023027"/>
    </source>
</evidence>
<keyword evidence="2" id="KW-0028">Amino-acid biosynthesis</keyword>
<feature type="domain" description="D-isomer specific 2-hydroxyacid dehydrogenase catalytic" evidence="6">
    <location>
        <begin position="3"/>
        <end position="319"/>
    </location>
</feature>
<dbReference type="SUPFAM" id="SSF52283">
    <property type="entry name" value="Formate/glycerate dehydrogenase catalytic domain-like"/>
    <property type="match status" value="1"/>
</dbReference>
<sequence length="319" mass="35951">MKIFVTYPINEVGIKYLQDHGVEVVVNRKKRPLKPKELEKILPKYDGAITMLFDKIDQHFISKLGPNFKIIANYAVGFDNIDLEATKQKNIIVTNTPGILTEAVAEHTWALILASARRVLESNQDIKNGLYKFWQPSGWLGPQVWGKTLGIVGLGRIGSFVAEIGYYGFKTKIIYYDLMRDDRFELELKARHLSLNELLERSDIISIHTPLNEKTHHLIGKEEFKLMKKNAILVNTARGGIIENRSLAEALKSGKIFSAGLDVWENEPKVPVIFKGLKNIILTPHIGSATLEAREKMSEIVAKNILSVLKIGKALNQVN</sequence>
<name>A0A0G0GBB1_9BACT</name>
<keyword evidence="3 5" id="KW-0560">Oxidoreductase</keyword>
<proteinExistence type="inferred from homology"/>
<dbReference type="InterPro" id="IPR036291">
    <property type="entry name" value="NAD(P)-bd_dom_sf"/>
</dbReference>
<dbReference type="PROSITE" id="PS00670">
    <property type="entry name" value="D_2_HYDROXYACID_DH_2"/>
    <property type="match status" value="1"/>
</dbReference>
<evidence type="ECO:0000313" key="8">
    <source>
        <dbReference type="EMBL" id="KKP89012.1"/>
    </source>
</evidence>
<dbReference type="GO" id="GO:0016616">
    <property type="term" value="F:oxidoreductase activity, acting on the CH-OH group of donors, NAD or NADP as acceptor"/>
    <property type="evidence" value="ECO:0007669"/>
    <property type="project" value="InterPro"/>
</dbReference>
<evidence type="ECO:0000259" key="6">
    <source>
        <dbReference type="Pfam" id="PF00389"/>
    </source>
</evidence>
<dbReference type="GO" id="GO:0051287">
    <property type="term" value="F:NAD binding"/>
    <property type="evidence" value="ECO:0007669"/>
    <property type="project" value="InterPro"/>
</dbReference>
<dbReference type="GO" id="GO:0008652">
    <property type="term" value="P:amino acid biosynthetic process"/>
    <property type="evidence" value="ECO:0007669"/>
    <property type="project" value="UniProtKB-KW"/>
</dbReference>
<evidence type="ECO:0000256" key="5">
    <source>
        <dbReference type="RuleBase" id="RU003719"/>
    </source>
</evidence>
<comment type="similarity">
    <text evidence="1 5">Belongs to the D-isomer specific 2-hydroxyacid dehydrogenase family.</text>
</comment>
<evidence type="ECO:0000259" key="7">
    <source>
        <dbReference type="Pfam" id="PF02826"/>
    </source>
</evidence>
<keyword evidence="4" id="KW-0520">NAD</keyword>
<dbReference type="InterPro" id="IPR050857">
    <property type="entry name" value="D-2-hydroxyacid_DH"/>
</dbReference>
<dbReference type="PANTHER" id="PTHR42789:SF1">
    <property type="entry name" value="D-ISOMER SPECIFIC 2-HYDROXYACID DEHYDROGENASE FAMILY PROTEIN (AFU_ORTHOLOGUE AFUA_6G10090)"/>
    <property type="match status" value="1"/>
</dbReference>
<dbReference type="PROSITE" id="PS00065">
    <property type="entry name" value="D_2_HYDROXYACID_DH_1"/>
    <property type="match status" value="1"/>
</dbReference>
<dbReference type="InterPro" id="IPR029753">
    <property type="entry name" value="D-isomer_DH_CS"/>
</dbReference>
<dbReference type="InterPro" id="IPR029752">
    <property type="entry name" value="D-isomer_DH_CS1"/>
</dbReference>
<dbReference type="PATRIC" id="fig|1618333.3.peg.178"/>
<evidence type="ECO:0000256" key="2">
    <source>
        <dbReference type="ARBA" id="ARBA00022605"/>
    </source>
</evidence>
<feature type="domain" description="D-isomer specific 2-hydroxyacid dehydrogenase NAD-binding" evidence="7">
    <location>
        <begin position="110"/>
        <end position="287"/>
    </location>
</feature>
<evidence type="ECO:0008006" key="10">
    <source>
        <dbReference type="Google" id="ProtNLM"/>
    </source>
</evidence>
<evidence type="ECO:0000256" key="3">
    <source>
        <dbReference type="ARBA" id="ARBA00023002"/>
    </source>
</evidence>
<dbReference type="PANTHER" id="PTHR42789">
    <property type="entry name" value="D-ISOMER SPECIFIC 2-HYDROXYACID DEHYDROGENASE FAMILY PROTEIN (AFU_ORTHOLOGUE AFUA_6G10090)"/>
    <property type="match status" value="1"/>
</dbReference>
<comment type="caution">
    <text evidence="8">The sequence shown here is derived from an EMBL/GenBank/DDBJ whole genome shotgun (WGS) entry which is preliminary data.</text>
</comment>
<dbReference type="FunFam" id="3.40.50.720:FF:000203">
    <property type="entry name" value="D-3-phosphoglycerate dehydrogenase (SerA)"/>
    <property type="match status" value="1"/>
</dbReference>
<dbReference type="Pfam" id="PF00389">
    <property type="entry name" value="2-Hacid_dh"/>
    <property type="match status" value="1"/>
</dbReference>
<dbReference type="Gene3D" id="3.40.50.720">
    <property type="entry name" value="NAD(P)-binding Rossmann-like Domain"/>
    <property type="match status" value="2"/>
</dbReference>
<dbReference type="SUPFAM" id="SSF51735">
    <property type="entry name" value="NAD(P)-binding Rossmann-fold domains"/>
    <property type="match status" value="1"/>
</dbReference>
<dbReference type="InterPro" id="IPR006139">
    <property type="entry name" value="D-isomer_2_OHA_DH_cat_dom"/>
</dbReference>
<dbReference type="CDD" id="cd05301">
    <property type="entry name" value="GDH"/>
    <property type="match status" value="1"/>
</dbReference>
<dbReference type="Proteomes" id="UP000034316">
    <property type="component" value="Unassembled WGS sequence"/>
</dbReference>
<gene>
    <name evidence="8" type="ORF">UR93_C0004G0005</name>
</gene>
<reference evidence="8 9" key="1">
    <citation type="journal article" date="2015" name="Nature">
        <title>rRNA introns, odd ribosomes, and small enigmatic genomes across a large radiation of phyla.</title>
        <authorList>
            <person name="Brown C.T."/>
            <person name="Hug L.A."/>
            <person name="Thomas B.C."/>
            <person name="Sharon I."/>
            <person name="Castelle C.J."/>
            <person name="Singh A."/>
            <person name="Wilkins M.J."/>
            <person name="Williams K.H."/>
            <person name="Banfield J.F."/>
        </authorList>
    </citation>
    <scope>NUCLEOTIDE SEQUENCE [LARGE SCALE GENOMIC DNA]</scope>
</reference>
<protein>
    <recommendedName>
        <fullName evidence="10">D-glycerate dehydrogenase</fullName>
    </recommendedName>
</protein>
<organism evidence="8 9">
    <name type="scientific">Berkelbacteria bacterium GW2011_GWA2_35_9</name>
    <dbReference type="NCBI Taxonomy" id="1618333"/>
    <lineage>
        <taxon>Bacteria</taxon>
        <taxon>Candidatus Berkelbacteria</taxon>
    </lineage>
</organism>
<accession>A0A0G0GBB1</accession>
<dbReference type="STRING" id="1618333.UR93_C0004G0005"/>
<dbReference type="EMBL" id="LBRB01000004">
    <property type="protein sequence ID" value="KKP89012.1"/>
    <property type="molecule type" value="Genomic_DNA"/>
</dbReference>
<evidence type="ECO:0000313" key="9">
    <source>
        <dbReference type="Proteomes" id="UP000034316"/>
    </source>
</evidence>
<dbReference type="Pfam" id="PF02826">
    <property type="entry name" value="2-Hacid_dh_C"/>
    <property type="match status" value="1"/>
</dbReference>
<dbReference type="PROSITE" id="PS00671">
    <property type="entry name" value="D_2_HYDROXYACID_DH_3"/>
    <property type="match status" value="1"/>
</dbReference>
<dbReference type="AlphaFoldDB" id="A0A0G0GBB1"/>